<protein>
    <submittedName>
        <fullName evidence="3">Uncharacterized protein</fullName>
    </submittedName>
</protein>
<feature type="region of interest" description="Disordered" evidence="2">
    <location>
        <begin position="269"/>
        <end position="312"/>
    </location>
</feature>
<feature type="coiled-coil region" evidence="1">
    <location>
        <begin position="764"/>
        <end position="826"/>
    </location>
</feature>
<dbReference type="EMBL" id="JARBJD010000002">
    <property type="protein sequence ID" value="KAK2964402.1"/>
    <property type="molecule type" value="Genomic_DNA"/>
</dbReference>
<feature type="compositionally biased region" description="Low complexity" evidence="2">
    <location>
        <begin position="1457"/>
        <end position="1468"/>
    </location>
</feature>
<evidence type="ECO:0000256" key="1">
    <source>
        <dbReference type="SAM" id="Coils"/>
    </source>
</evidence>
<organism evidence="3 4">
    <name type="scientific">Blattamonas nauphoetae</name>
    <dbReference type="NCBI Taxonomy" id="2049346"/>
    <lineage>
        <taxon>Eukaryota</taxon>
        <taxon>Metamonada</taxon>
        <taxon>Preaxostyla</taxon>
        <taxon>Oxymonadida</taxon>
        <taxon>Blattamonas</taxon>
    </lineage>
</organism>
<sequence>MSTSTAKPATFHQLLKDLDTPNTVEYYEALKSVWRAVFAQENQKELKISGKQIVSRFADFSELREEIVIKASLCILIKVALTDPKFFMASGIENVLLQFLTSEKRKDIVTVGIQHTIDYALYLASILTNTISANLSMDHPLIQRLVQFIKSPPVWLTHELFNSIKKRKNFQKDIEKSVVSDFKKYKQKPDEWPETADMSENGLSIKDDDVNAIDEIIRRIESGDPPTDSDPPPNDAIQMKQAAGAILAPELLRLADAAKNDDVVKKAEEELAKKQEERRQQEQSKDPNEVKDDGSPESLKSVSLQPVLLSPEELEQAKQNAIITAQEDLARQKQEQKEAKRLQRLSLEKEERKKERERREREKRERDKRKRLQRDLDEQNQKEDEGKFADRLRDELFQRRVPYSYLEAETTKRIKAETQIAELLERGAFLSNIGAETREDELIKLRKEFQDLDERSKSTKLRKMNHQSRALTNQKESRDFSQEIQEKRKRLIEHPSQMKKEKAKYYTMKASLQKEEEEQMDVLHRQERALDEREHQIEARRQFQRKSERDEELNTDLQLQSRDEWNFSQQVIQLRIDDRVEAIRSFHKTMTTLHSQAKSLIAQASIILNANPSTRIQTSLSHINDELETAKHWLETESRKSRGVVVKSCDTGELTLLGPDETKSIERLLAMKPKTPESEEEEDESTFVHYIERWTNLFKAMDMEGDANKMPYGSTSHSIILSVSPLMVSLCCVIDAMQKTSVELKMCKERGGRERHQESRTSMIDWLQRERQETEQDIARMREREAEWKTRKESLVQQINEAQFELDELTNEYDFLRVELTKEKKRSVELHDGMLRSTQSYTAITSNLHNTSHVLSSLKEENEDLTEVARILRDEIDKTKQELIRIRHDAAKRAEEVRRQLDRIEEEAKQEWRDELEAKLAGKPFRPKKLKKTIIDPNPEIREERWFNGTVLSIVDPLPTRHSLISDLFTRINAGTTLLFRHSQIGGDLNSLKLTVLQPLPPSFTIPPCPFTNFSQIEQVLHRDLSTLFGIVCPPAELTEISTHPLSVLHSHTNRLQAVINHSPIRTLCSIIYQTAQTIKSNTSSNGMPLIASISALTLHSLIFSLLSPFSDSSTSNKHFSLFDATPLPYGPFVEEACQYRIFTALSLIIPKTNPFLDYPEFAVDLSFPLTSIYSVAQVLTDTLHAFPFAFLYGRMSSFILCFNLIHSIQSEVSATASPLPPHFQPLTYLSTSAHIPAIFLLNSGVRLFNLDAAMHPVIRTNPPQFPLPLEITGVREFDMNIHPTAWMCVRLALPMFHLLSLSASTIKVFDPIIPVLVDCLLFDDHVIRYHTLSILLSLFNNGVSAMTLYVHQITARIIHYLIFHSPFTPLPPAPHPSMNMKHRRSALSTDSLFFLPPPTLTETLHCVQLAFRILSVTLNVKTESMFESMAFLTLLTAAVYNSTSSLVQLQVRPPRSISSPPAISTTSHVSDEDDEEEIEEMMDTHPAGLTQPSFLYCLTASTNPLSSPLVTTDEREWNFLLDTALILVQRLFEFHRLKSCLIVHHQLPIHLLFTASCSRLTKQTHTPLAISLLHECIAEIGPQKIPITPPGKKTPVDFDPYPIFKRWSRRESGWMWIRSLMDTIKADGIRKAVEINEAENGPYIPSPNAFPRVVLPPARFVSLKSIPAHKLPIDDITKIQLLCCPSSLVILSQLALIDASKEQTIHVLEVMSSVFETRTAVHSELVTEDYLKELTHQDETISIQDDKSAHQSPNVNERELSLSQSRFDYVQNKSHKNGNDSMFLNTLQSISSMNQTKPSLLNGNARTKTVQRPIPQPTIYVQDHKERTTSASQAASRFNLVNLPWILQMKLRRFLNEDINSDGLSDSVLVAVPVLISILSSFAQSPTTSETEEEINQECRFSISRCLSLLLQPSSGNGNDPHHIILSPSLVTNFPSIPPAPLTSLLSLSSGALPSPSFSNILSSFNFSASQKIPSLYLDFVSAVTSAAPNQSHTIANPNSIFFYNWSSQSDHFCRLVASLMPPEISPIHPSGQSLASSPTLPSSLPANVSYELSCYIENAMTPAKSNALVDQLHSSMIMSSINSGLIQQKRSEHSWDISSLATLFTVLIHSENEYCASLYPPSDYQQNSLREALIHHILSQPLPSEFTASDTNPSLPAAVLQEDSRVQSTLHPLNSMSGQPASAYFTYLFDTARIFLDAKDFYSTHTILSFIAHLLAPSQSVVPQAQLTTHPVFLTERTKTFLTAHEHVCCVDPIQISSLISVSECLFIEDHLASLFAFMEIPTEPLCDSMEQLLCIFDTYCILSSLLVLHTHRIQSHFLQNNLDSDAMIQALSLIPKQIIISLSMLQKKADYEINSLCICRPPHPFHLDSFSPIHAFHQPSHPIFTTLSLAFSSSVENICPLTLVQTIAITAVSALATLADAHPLLRSAFFTNLLPFLDYLAIQHKFSTQLNPEQRTLLLREQGLLGMVKPDDPFVLNPFAGPAEISELRQTLPTTDYRTLTAFLNFYTPSTIHSYSFIQQMNISLASIFLTDPLLLHAVSASTFFSDISFPLLSSLTQSGQFLSIRNVCTLLVTVLSHHRSHQQLLQTSTIRQSMSLLNSMAPRLTLRSTTSPGRGFSQRSQIEWSGDGFVVVDGVDTLTKLLRSVSRCGSYSYLIGRTRRDVEGKKVPAVVSSTYYANPDSDQENRLDEAIKTIVMKWNASKKTKATPRRSHFVQANKKLTETHNSLKNKTQSPKKLRETLVDVVEKYLPTFDARGNTIQGSNEYIDELGIFSHHDSESEADPENETFRDGEDILLNDVIETEVALMTLIHTLFLDDYSTSLCTPQFTKLLFGRFDEAVKTLTELRVILFDISEKSEINTDPSSDPDRPNTTPPLKPDIYDLSYISIPSPFLSLVTPTIQTTLHHSPDGSPENSTNFHFVAIESAHRLLYQVRRLCHVLLQLIAHAIKTTLVLPAVAMTMLRTIRTYLGEELMIERGVRWALMSFEQNSPSFHQEWVSTTPLPLLSEQFPTHTSESFVLPIIHLIVTGGRSDPDILIQQGLVPFLVSVSKRTLTSLLSHKSGSHLSTQTTDHISMDFTLSSELLITCLSPPVFHDDSDLLPSTHNPYSIMSSVPQDKKMVQAARQDCVVEDGVWPLAYAINWVAEGRREMRSEIVTQPTQFIENSMSMLKDWLRDEDQENAYLYTVRAAENVLPRFSVARIDGQDVVGLGSGRVFDTISPYPPILPFLCSPDIPNVALRPPPTATAIGLHKPSASTLNLLQSPVPLRTVLLSIADRNRPNVNVTTKAMNTALSISDEVERMISDTRMTINLLPKVKPSSFSQISPPVPKSSTLLENREEAYAAPPPTFPDGIGDPLLPSEFKMPTFYRSEIFHNTPLVVHHPQTATYQHQAETTKERKHRHRRSHKD</sequence>
<feature type="compositionally biased region" description="Basic residues" evidence="2">
    <location>
        <begin position="3400"/>
        <end position="3411"/>
    </location>
</feature>
<evidence type="ECO:0000256" key="2">
    <source>
        <dbReference type="SAM" id="MobiDB-lite"/>
    </source>
</evidence>
<evidence type="ECO:0000313" key="4">
    <source>
        <dbReference type="Proteomes" id="UP001281761"/>
    </source>
</evidence>
<proteinExistence type="predicted"/>
<keyword evidence="4" id="KW-1185">Reference proteome</keyword>
<dbReference type="Gene3D" id="1.10.287.1490">
    <property type="match status" value="1"/>
</dbReference>
<feature type="compositionally biased region" description="Acidic residues" evidence="2">
    <location>
        <begin position="1472"/>
        <end position="1481"/>
    </location>
</feature>
<comment type="caution">
    <text evidence="3">The sequence shown here is derived from an EMBL/GenBank/DDBJ whole genome shotgun (WGS) entry which is preliminary data.</text>
</comment>
<feature type="region of interest" description="Disordered" evidence="2">
    <location>
        <begin position="329"/>
        <end position="389"/>
    </location>
</feature>
<dbReference type="Proteomes" id="UP001281761">
    <property type="component" value="Unassembled WGS sequence"/>
</dbReference>
<reference evidence="3 4" key="1">
    <citation type="journal article" date="2022" name="bioRxiv">
        <title>Genomics of Preaxostyla Flagellates Illuminates Evolutionary Transitions and the Path Towards Mitochondrial Loss.</title>
        <authorList>
            <person name="Novak L.V.F."/>
            <person name="Treitli S.C."/>
            <person name="Pyrih J."/>
            <person name="Halakuc P."/>
            <person name="Pipaliya S.V."/>
            <person name="Vacek V."/>
            <person name="Brzon O."/>
            <person name="Soukal P."/>
            <person name="Eme L."/>
            <person name="Dacks J.B."/>
            <person name="Karnkowska A."/>
            <person name="Elias M."/>
            <person name="Hampl V."/>
        </authorList>
    </citation>
    <scope>NUCLEOTIDE SEQUENCE [LARGE SCALE GENOMIC DNA]</scope>
    <source>
        <strain evidence="3">NAU3</strain>
        <tissue evidence="3">Gut</tissue>
    </source>
</reference>
<feature type="compositionally biased region" description="Basic and acidic residues" evidence="2">
    <location>
        <begin position="373"/>
        <end position="389"/>
    </location>
</feature>
<keyword evidence="1" id="KW-0175">Coiled coil</keyword>
<feature type="compositionally biased region" description="Basic and acidic residues" evidence="2">
    <location>
        <begin position="329"/>
        <end position="365"/>
    </location>
</feature>
<evidence type="ECO:0000313" key="3">
    <source>
        <dbReference type="EMBL" id="KAK2964402.1"/>
    </source>
</evidence>
<gene>
    <name evidence="3" type="ORF">BLNAU_318</name>
</gene>
<feature type="region of interest" description="Disordered" evidence="2">
    <location>
        <begin position="456"/>
        <end position="482"/>
    </location>
</feature>
<feature type="coiled-coil region" evidence="1">
    <location>
        <begin position="406"/>
        <end position="455"/>
    </location>
</feature>
<feature type="coiled-coil region" evidence="1">
    <location>
        <begin position="855"/>
        <end position="914"/>
    </location>
</feature>
<feature type="compositionally biased region" description="Basic and acidic residues" evidence="2">
    <location>
        <begin position="269"/>
        <end position="294"/>
    </location>
</feature>
<accession>A0ABQ9YKY3</accession>
<feature type="region of interest" description="Disordered" evidence="2">
    <location>
        <begin position="3388"/>
        <end position="3411"/>
    </location>
</feature>
<name>A0ABQ9YKY3_9EUKA</name>
<feature type="region of interest" description="Disordered" evidence="2">
    <location>
        <begin position="1457"/>
        <end position="1481"/>
    </location>
</feature>